<reference evidence="1 2" key="2">
    <citation type="journal article" date="2022" name="Mol. Ecol. Resour.">
        <title>The genomes of chicory, endive, great burdock and yacon provide insights into Asteraceae paleo-polyploidization history and plant inulin production.</title>
        <authorList>
            <person name="Fan W."/>
            <person name="Wang S."/>
            <person name="Wang H."/>
            <person name="Wang A."/>
            <person name="Jiang F."/>
            <person name="Liu H."/>
            <person name="Zhao H."/>
            <person name="Xu D."/>
            <person name="Zhang Y."/>
        </authorList>
    </citation>
    <scope>NUCLEOTIDE SEQUENCE [LARGE SCALE GENOMIC DNA]</scope>
    <source>
        <strain evidence="2">cv. Yunnan</strain>
        <tissue evidence="1">Leaves</tissue>
    </source>
</reference>
<sequence>MLIYVCGGGLGLGVRRGWDAKENNESLSLRSDTPGKASMADKMLSFFLDPSLSTKREGYTTMAYINFATGGHHHNSFIPISNTQMRYTKNLHLCPEIQNSTAFFIILLILSSTHARFTPREGSNSKLIDSYTQVIDNEDEDYGQMGIRNMLIGSKPPTCDLKKYCRRILGLVFENSFVEYSIEPRS</sequence>
<proteinExistence type="predicted"/>
<accession>A0ACB9CF56</accession>
<gene>
    <name evidence="1" type="ORF">L1987_64159</name>
</gene>
<protein>
    <submittedName>
        <fullName evidence="1">Uncharacterized protein</fullName>
    </submittedName>
</protein>
<reference evidence="2" key="1">
    <citation type="journal article" date="2022" name="Mol. Ecol. Resour.">
        <title>The genomes of chicory, endive, great burdock and yacon provide insights into Asteraceae palaeo-polyploidization history and plant inulin production.</title>
        <authorList>
            <person name="Fan W."/>
            <person name="Wang S."/>
            <person name="Wang H."/>
            <person name="Wang A."/>
            <person name="Jiang F."/>
            <person name="Liu H."/>
            <person name="Zhao H."/>
            <person name="Xu D."/>
            <person name="Zhang Y."/>
        </authorList>
    </citation>
    <scope>NUCLEOTIDE SEQUENCE [LARGE SCALE GENOMIC DNA]</scope>
    <source>
        <strain evidence="2">cv. Yunnan</strain>
    </source>
</reference>
<evidence type="ECO:0000313" key="1">
    <source>
        <dbReference type="EMBL" id="KAI3732946.1"/>
    </source>
</evidence>
<evidence type="ECO:0000313" key="2">
    <source>
        <dbReference type="Proteomes" id="UP001056120"/>
    </source>
</evidence>
<organism evidence="1 2">
    <name type="scientific">Smallanthus sonchifolius</name>
    <dbReference type="NCBI Taxonomy" id="185202"/>
    <lineage>
        <taxon>Eukaryota</taxon>
        <taxon>Viridiplantae</taxon>
        <taxon>Streptophyta</taxon>
        <taxon>Embryophyta</taxon>
        <taxon>Tracheophyta</taxon>
        <taxon>Spermatophyta</taxon>
        <taxon>Magnoliopsida</taxon>
        <taxon>eudicotyledons</taxon>
        <taxon>Gunneridae</taxon>
        <taxon>Pentapetalae</taxon>
        <taxon>asterids</taxon>
        <taxon>campanulids</taxon>
        <taxon>Asterales</taxon>
        <taxon>Asteraceae</taxon>
        <taxon>Asteroideae</taxon>
        <taxon>Heliantheae alliance</taxon>
        <taxon>Millerieae</taxon>
        <taxon>Smallanthus</taxon>
    </lineage>
</organism>
<dbReference type="Proteomes" id="UP001056120">
    <property type="component" value="Linkage Group LG21"/>
</dbReference>
<keyword evidence="2" id="KW-1185">Reference proteome</keyword>
<dbReference type="EMBL" id="CM042038">
    <property type="protein sequence ID" value="KAI3732946.1"/>
    <property type="molecule type" value="Genomic_DNA"/>
</dbReference>
<name>A0ACB9CF56_9ASTR</name>
<comment type="caution">
    <text evidence="1">The sequence shown here is derived from an EMBL/GenBank/DDBJ whole genome shotgun (WGS) entry which is preliminary data.</text>
</comment>